<feature type="region of interest" description="Disordered" evidence="1">
    <location>
        <begin position="501"/>
        <end position="606"/>
    </location>
</feature>
<keyword evidence="3" id="KW-1185">Reference proteome</keyword>
<reference evidence="2" key="1">
    <citation type="submission" date="2023-10" db="EMBL/GenBank/DDBJ databases">
        <title>Genome assemblies of two species of porcelain crab, Petrolisthes cinctipes and Petrolisthes manimaculis (Anomura: Porcellanidae).</title>
        <authorList>
            <person name="Angst P."/>
        </authorList>
    </citation>
    <scope>NUCLEOTIDE SEQUENCE</scope>
    <source>
        <strain evidence="2">PB745_01</strain>
        <tissue evidence="2">Gill</tissue>
    </source>
</reference>
<gene>
    <name evidence="2" type="ORF">Pcinc_005555</name>
</gene>
<dbReference type="AlphaFoldDB" id="A0AAE1GD24"/>
<proteinExistence type="predicted"/>
<accession>A0AAE1GD24</accession>
<comment type="caution">
    <text evidence="2">The sequence shown here is derived from an EMBL/GenBank/DDBJ whole genome shotgun (WGS) entry which is preliminary data.</text>
</comment>
<feature type="compositionally biased region" description="Polar residues" evidence="1">
    <location>
        <begin position="573"/>
        <end position="584"/>
    </location>
</feature>
<dbReference type="Proteomes" id="UP001286313">
    <property type="component" value="Unassembled WGS sequence"/>
</dbReference>
<feature type="compositionally biased region" description="Low complexity" evidence="1">
    <location>
        <begin position="202"/>
        <end position="215"/>
    </location>
</feature>
<dbReference type="EMBL" id="JAWQEG010000415">
    <property type="protein sequence ID" value="KAK3890475.1"/>
    <property type="molecule type" value="Genomic_DNA"/>
</dbReference>
<sequence length="606" mass="67253">MENEECRNCGETHYVPSSPHAHSSTDPPSQLTSSSLNESSLQPHYIKQQSSLAALPSTSLQEPSSGANTITMKVSESATQADTLRQAVASILSHPSPKPLAEEQSSTPRRDGSSPRKRPRSHTTDEEDSATLAPAKKQRQDATLNDISSLLLQFAQRFDKLESDMAIVKGSNSQLLQDREKGKSILPFSSSSPSEDEEDDLPPVAQSASSLPSAQPDLARSDAYQLLPQLYNIQLRPHPCHHNLSLRQLLQLFLLLSLLSQIPLLIQLQLPIMHLQELVSSFKMNLKFYYSEAELATESSCALTTTNGRSNSLKGLPKLSSFTELSFPNDPLCQLLTAPPAVTHEAVCDLPLSSTYYKTPSVESLAPHHLLKKDTLKHLSNHTGLHVAYQSAEFFLEKHADLLTKDARVDFTALTNWLLHTQQGFARDVHANLKELFFWQLRLKNEAINHQFTTSLKRSLLYKEPLSAKHLLHSKAAAMVESLLQTQLVYADNLQQQQPAAVPSTSGTLREPAKVQQKAARSLQEPFRSQPPSRQQGYGPSQFNSRGNSHASTSSSRPSHPYYRSRGSYRGKATQNQQQDNSDPTRCIRTQPKKPTSNFRKGSSSF</sequence>
<evidence type="ECO:0000313" key="2">
    <source>
        <dbReference type="EMBL" id="KAK3890475.1"/>
    </source>
</evidence>
<evidence type="ECO:0000313" key="3">
    <source>
        <dbReference type="Proteomes" id="UP001286313"/>
    </source>
</evidence>
<feature type="compositionally biased region" description="Low complexity" evidence="1">
    <location>
        <begin position="29"/>
        <end position="41"/>
    </location>
</feature>
<organism evidence="2 3">
    <name type="scientific">Petrolisthes cinctipes</name>
    <name type="common">Flat porcelain crab</name>
    <dbReference type="NCBI Taxonomy" id="88211"/>
    <lineage>
        <taxon>Eukaryota</taxon>
        <taxon>Metazoa</taxon>
        <taxon>Ecdysozoa</taxon>
        <taxon>Arthropoda</taxon>
        <taxon>Crustacea</taxon>
        <taxon>Multicrustacea</taxon>
        <taxon>Malacostraca</taxon>
        <taxon>Eumalacostraca</taxon>
        <taxon>Eucarida</taxon>
        <taxon>Decapoda</taxon>
        <taxon>Pleocyemata</taxon>
        <taxon>Anomura</taxon>
        <taxon>Galatheoidea</taxon>
        <taxon>Porcellanidae</taxon>
        <taxon>Petrolisthes</taxon>
    </lineage>
</organism>
<feature type="compositionally biased region" description="Polar residues" evidence="1">
    <location>
        <begin position="593"/>
        <end position="606"/>
    </location>
</feature>
<feature type="region of interest" description="Disordered" evidence="1">
    <location>
        <begin position="178"/>
        <end position="215"/>
    </location>
</feature>
<feature type="region of interest" description="Disordered" evidence="1">
    <location>
        <begin position="1"/>
        <end position="78"/>
    </location>
</feature>
<name>A0AAE1GD24_PETCI</name>
<feature type="region of interest" description="Disordered" evidence="1">
    <location>
        <begin position="90"/>
        <end position="141"/>
    </location>
</feature>
<feature type="compositionally biased region" description="Basic and acidic residues" evidence="1">
    <location>
        <begin position="1"/>
        <end position="10"/>
    </location>
</feature>
<feature type="compositionally biased region" description="Polar residues" evidence="1">
    <location>
        <begin position="530"/>
        <end position="548"/>
    </location>
</feature>
<feature type="compositionally biased region" description="Polar residues" evidence="1">
    <location>
        <begin position="47"/>
        <end position="78"/>
    </location>
</feature>
<feature type="compositionally biased region" description="Low complexity" evidence="1">
    <location>
        <begin position="549"/>
        <end position="571"/>
    </location>
</feature>
<protein>
    <submittedName>
        <fullName evidence="2">Uncharacterized protein</fullName>
    </submittedName>
</protein>
<evidence type="ECO:0000256" key="1">
    <source>
        <dbReference type="SAM" id="MobiDB-lite"/>
    </source>
</evidence>